<dbReference type="GO" id="GO:0019544">
    <property type="term" value="P:L-arginine catabolic process to L-glutamate"/>
    <property type="evidence" value="ECO:0007669"/>
    <property type="project" value="UniProtKB-UniRule"/>
</dbReference>
<dbReference type="InterPro" id="IPR007036">
    <property type="entry name" value="Aste_AspA_hybrid_dom"/>
</dbReference>
<proteinExistence type="inferred from homology"/>
<gene>
    <name evidence="5" type="primary">astE</name>
    <name evidence="8" type="ORF">SAMN04487957_101140</name>
</gene>
<comment type="function">
    <text evidence="5">Transforms N(2)-succinylglutamate into succinate and glutamate.</text>
</comment>
<dbReference type="SUPFAM" id="SSF53187">
    <property type="entry name" value="Zn-dependent exopeptidases"/>
    <property type="match status" value="1"/>
</dbReference>
<dbReference type="Pfam" id="PF04952">
    <property type="entry name" value="AstE_AspA_hybrid"/>
    <property type="match status" value="1"/>
</dbReference>
<keyword evidence="4 5" id="KW-0862">Zinc</keyword>
<dbReference type="GO" id="GO:0019545">
    <property type="term" value="P:L-arginine catabolic process to succinate"/>
    <property type="evidence" value="ECO:0007669"/>
    <property type="project" value="UniProtKB-UniRule"/>
</dbReference>
<dbReference type="CDD" id="cd03855">
    <property type="entry name" value="M14_ASTE"/>
    <property type="match status" value="1"/>
</dbReference>
<evidence type="ECO:0000256" key="1">
    <source>
        <dbReference type="ARBA" id="ARBA00022503"/>
    </source>
</evidence>
<evidence type="ECO:0000256" key="3">
    <source>
        <dbReference type="ARBA" id="ARBA00022801"/>
    </source>
</evidence>
<evidence type="ECO:0000259" key="6">
    <source>
        <dbReference type="Pfam" id="PF04952"/>
    </source>
</evidence>
<keyword evidence="2 5" id="KW-0479">Metal-binding</keyword>
<feature type="active site" evidence="5">
    <location>
        <position position="224"/>
    </location>
</feature>
<comment type="similarity">
    <text evidence="5">Belongs to the AspA/AstE family. Succinylglutamate desuccinylase subfamily.</text>
</comment>
<evidence type="ECO:0000256" key="2">
    <source>
        <dbReference type="ARBA" id="ARBA00022723"/>
    </source>
</evidence>
<dbReference type="HAMAP" id="MF_00767">
    <property type="entry name" value="Arg_catab_AstE"/>
    <property type="match status" value="1"/>
</dbReference>
<dbReference type="STRING" id="419597.SAMN04487957_101140"/>
<dbReference type="UniPathway" id="UPA00185">
    <property type="reaction ID" value="UER00283"/>
</dbReference>
<dbReference type="OrthoDB" id="5290473at2"/>
<accession>A0A1H0CT44</accession>
<evidence type="ECO:0000313" key="8">
    <source>
        <dbReference type="EMBL" id="SDN60965.1"/>
    </source>
</evidence>
<dbReference type="PANTHER" id="PTHR15162">
    <property type="entry name" value="ASPARTOACYLASE"/>
    <property type="match status" value="1"/>
</dbReference>
<feature type="binding site" evidence="5">
    <location>
        <position position="68"/>
    </location>
    <ligand>
        <name>Zn(2+)</name>
        <dbReference type="ChEBI" id="CHEBI:29105"/>
    </ligand>
</feature>
<evidence type="ECO:0000256" key="5">
    <source>
        <dbReference type="HAMAP-Rule" id="MF_00767"/>
    </source>
</evidence>
<dbReference type="Gene3D" id="2.40.50.630">
    <property type="match status" value="1"/>
</dbReference>
<name>A0A1H0CT44_9GAMM</name>
<organism evidence="8 9">
    <name type="scientific">Halomonas shengliensis</name>
    <dbReference type="NCBI Taxonomy" id="419597"/>
    <lineage>
        <taxon>Bacteria</taxon>
        <taxon>Pseudomonadati</taxon>
        <taxon>Pseudomonadota</taxon>
        <taxon>Gammaproteobacteria</taxon>
        <taxon>Oceanospirillales</taxon>
        <taxon>Halomonadaceae</taxon>
        <taxon>Halomonas</taxon>
    </lineage>
</organism>
<dbReference type="InterPro" id="IPR050178">
    <property type="entry name" value="AspA/AstE_fam"/>
</dbReference>
<comment type="catalytic activity">
    <reaction evidence="5">
        <text>N-succinyl-L-glutamate + H2O = L-glutamate + succinate</text>
        <dbReference type="Rhea" id="RHEA:15169"/>
        <dbReference type="ChEBI" id="CHEBI:15377"/>
        <dbReference type="ChEBI" id="CHEBI:29985"/>
        <dbReference type="ChEBI" id="CHEBI:30031"/>
        <dbReference type="ChEBI" id="CHEBI:58763"/>
        <dbReference type="EC" id="3.5.1.96"/>
    </reaction>
</comment>
<keyword evidence="9" id="KW-1185">Reference proteome</keyword>
<dbReference type="Gene3D" id="3.40.630.10">
    <property type="entry name" value="Zn peptidases"/>
    <property type="match status" value="1"/>
</dbReference>
<protein>
    <recommendedName>
        <fullName evidence="5">Succinylglutamate desuccinylase</fullName>
        <ecNumber evidence="5">3.5.1.96</ecNumber>
    </recommendedName>
</protein>
<dbReference type="GO" id="GO:0009017">
    <property type="term" value="F:succinylglutamate desuccinylase activity"/>
    <property type="evidence" value="ECO:0007669"/>
    <property type="project" value="UniProtKB-EC"/>
</dbReference>
<comment type="pathway">
    <text evidence="5">Amino-acid degradation; L-arginine degradation via AST pathway; L-glutamate and succinate from L-arginine: step 5/5.</text>
</comment>
<dbReference type="AlphaFoldDB" id="A0A1H0CT44"/>
<feature type="binding site" evidence="5">
    <location>
        <position position="160"/>
    </location>
    <ligand>
        <name>Zn(2+)</name>
        <dbReference type="ChEBI" id="CHEBI:29105"/>
    </ligand>
</feature>
<dbReference type="InterPro" id="IPR016681">
    <property type="entry name" value="SuccinylGlu_desuccinylase"/>
</dbReference>
<feature type="domain" description="Succinylglutamate desuccinylase/Aspartoacylase catalytic" evidence="7">
    <location>
        <begin position="61"/>
        <end position="243"/>
    </location>
</feature>
<dbReference type="PANTHER" id="PTHR15162:SF7">
    <property type="entry name" value="SUCCINYLGLUTAMATE DESUCCINYLASE"/>
    <property type="match status" value="1"/>
</dbReference>
<dbReference type="GO" id="GO:0008270">
    <property type="term" value="F:zinc ion binding"/>
    <property type="evidence" value="ECO:0007669"/>
    <property type="project" value="UniProtKB-UniRule"/>
</dbReference>
<evidence type="ECO:0000256" key="4">
    <source>
        <dbReference type="ARBA" id="ARBA00022833"/>
    </source>
</evidence>
<feature type="domain" description="AstE/AspA barrel-sandwich hybrid" evidence="6">
    <location>
        <begin position="263"/>
        <end position="336"/>
    </location>
</feature>
<dbReference type="EC" id="3.5.1.96" evidence="5"/>
<dbReference type="GO" id="GO:0016788">
    <property type="term" value="F:hydrolase activity, acting on ester bonds"/>
    <property type="evidence" value="ECO:0007669"/>
    <property type="project" value="UniProtKB-UniRule"/>
</dbReference>
<dbReference type="Proteomes" id="UP000199075">
    <property type="component" value="Unassembled WGS sequence"/>
</dbReference>
<feature type="binding site" evidence="5">
    <location>
        <position position="71"/>
    </location>
    <ligand>
        <name>Zn(2+)</name>
        <dbReference type="ChEBI" id="CHEBI:29105"/>
    </ligand>
</feature>
<evidence type="ECO:0000259" key="7">
    <source>
        <dbReference type="Pfam" id="PF24827"/>
    </source>
</evidence>
<dbReference type="NCBIfam" id="NF003706">
    <property type="entry name" value="PRK05324.1"/>
    <property type="match status" value="1"/>
</dbReference>
<keyword evidence="3 5" id="KW-0378">Hydrolase</keyword>
<sequence>MSLSRPPFPSASRAPLATWLWRCLDGEPIAPFALLGGSAVPRGEGVIELVPEHPAADARASVVSVGIHGDETAPIELLQGCLERLAEGQARLGAPVLLVLGSPAAVRRQVRYVTTNLNRLFRRDLAEAGDEPERARTLMAAVDAFFARHPGRERLHYDLHTAIRDSRYPRFAVEPFDDAVPTAAEQWRWLAAAGLQAVLHQHRHSWTFSHYSKHYHGAMAFTLELGRVRPFGANDLAPLAPMARLLEALLTGARPAAADPAGLVFFRVEHELMRHGEAFRLAFTDDTPNFTEFAPGTLLAEDGEHGETRVGEAPLAVVFPNAAVEPGARAALLARPVPAPG</sequence>
<comment type="cofactor">
    <cofactor evidence="5">
        <name>Zn(2+)</name>
        <dbReference type="ChEBI" id="CHEBI:29105"/>
    </cofactor>
    <text evidence="5">Binds 1 zinc ion per subunit.</text>
</comment>
<reference evidence="9" key="1">
    <citation type="submission" date="2016-10" db="EMBL/GenBank/DDBJ databases">
        <authorList>
            <person name="Varghese N."/>
            <person name="Submissions S."/>
        </authorList>
    </citation>
    <scope>NUCLEOTIDE SEQUENCE [LARGE SCALE GENOMIC DNA]</scope>
    <source>
        <strain evidence="9">CGMCC 1.6444</strain>
    </source>
</reference>
<dbReference type="Pfam" id="PF24827">
    <property type="entry name" value="AstE_AspA_cat"/>
    <property type="match status" value="1"/>
</dbReference>
<dbReference type="EMBL" id="FNIV01000001">
    <property type="protein sequence ID" value="SDN60965.1"/>
    <property type="molecule type" value="Genomic_DNA"/>
</dbReference>
<dbReference type="RefSeq" id="WP_089676277.1">
    <property type="nucleotide sequence ID" value="NZ_FNIV01000001.1"/>
</dbReference>
<dbReference type="InterPro" id="IPR055438">
    <property type="entry name" value="AstE_AspA_cat"/>
</dbReference>
<keyword evidence="1 5" id="KW-0056">Arginine metabolism</keyword>
<evidence type="ECO:0000313" key="9">
    <source>
        <dbReference type="Proteomes" id="UP000199075"/>
    </source>
</evidence>